<dbReference type="PANTHER" id="PTHR48106:SF13">
    <property type="entry name" value="QUINONE OXIDOREDUCTASE-RELATED"/>
    <property type="match status" value="1"/>
</dbReference>
<evidence type="ECO:0000259" key="3">
    <source>
        <dbReference type="SMART" id="SM00829"/>
    </source>
</evidence>
<dbReference type="PANTHER" id="PTHR48106">
    <property type="entry name" value="QUINONE OXIDOREDUCTASE PIG3-RELATED"/>
    <property type="match status" value="1"/>
</dbReference>
<keyword evidence="5" id="KW-1185">Reference proteome</keyword>
<keyword evidence="1" id="KW-0521">NADP</keyword>
<dbReference type="InterPro" id="IPR013154">
    <property type="entry name" value="ADH-like_N"/>
</dbReference>
<dbReference type="InterPro" id="IPR020843">
    <property type="entry name" value="ER"/>
</dbReference>
<dbReference type="RefSeq" id="WP_345382404.1">
    <property type="nucleotide sequence ID" value="NZ_BAABIC010000014.1"/>
</dbReference>
<dbReference type="InterPro" id="IPR036291">
    <property type="entry name" value="NAD(P)-bd_dom_sf"/>
</dbReference>
<keyword evidence="2" id="KW-0560">Oxidoreductase</keyword>
<evidence type="ECO:0000313" key="4">
    <source>
        <dbReference type="EMBL" id="GAA4699421.1"/>
    </source>
</evidence>
<dbReference type="InterPro" id="IPR011032">
    <property type="entry name" value="GroES-like_sf"/>
</dbReference>
<dbReference type="SUPFAM" id="SSF50129">
    <property type="entry name" value="GroES-like"/>
    <property type="match status" value="1"/>
</dbReference>
<dbReference type="Pfam" id="PF13602">
    <property type="entry name" value="ADH_zinc_N_2"/>
    <property type="match status" value="1"/>
</dbReference>
<name>A0ABP8X3Z6_9PSEU</name>
<gene>
    <name evidence="4" type="ORF">GCM10023215_42490</name>
</gene>
<organism evidence="4 5">
    <name type="scientific">Pseudonocardia yuanmonensis</name>
    <dbReference type="NCBI Taxonomy" id="1095914"/>
    <lineage>
        <taxon>Bacteria</taxon>
        <taxon>Bacillati</taxon>
        <taxon>Actinomycetota</taxon>
        <taxon>Actinomycetes</taxon>
        <taxon>Pseudonocardiales</taxon>
        <taxon>Pseudonocardiaceae</taxon>
        <taxon>Pseudonocardia</taxon>
    </lineage>
</organism>
<dbReference type="Gene3D" id="3.90.180.10">
    <property type="entry name" value="Medium-chain alcohol dehydrogenases, catalytic domain"/>
    <property type="match status" value="1"/>
</dbReference>
<reference evidence="5" key="1">
    <citation type="journal article" date="2019" name="Int. J. Syst. Evol. Microbiol.">
        <title>The Global Catalogue of Microorganisms (GCM) 10K type strain sequencing project: providing services to taxonomists for standard genome sequencing and annotation.</title>
        <authorList>
            <consortium name="The Broad Institute Genomics Platform"/>
            <consortium name="The Broad Institute Genome Sequencing Center for Infectious Disease"/>
            <person name="Wu L."/>
            <person name="Ma J."/>
        </authorList>
    </citation>
    <scope>NUCLEOTIDE SEQUENCE [LARGE SCALE GENOMIC DNA]</scope>
    <source>
        <strain evidence="5">JCM 18055</strain>
    </source>
</reference>
<dbReference type="SUPFAM" id="SSF51735">
    <property type="entry name" value="NAD(P)-binding Rossmann-fold domains"/>
    <property type="match status" value="1"/>
</dbReference>
<protein>
    <submittedName>
        <fullName evidence="4">Zinc-dependent alcohol dehydrogenase family protein</fullName>
    </submittedName>
</protein>
<feature type="domain" description="Enoyl reductase (ER)" evidence="3">
    <location>
        <begin position="11"/>
        <end position="354"/>
    </location>
</feature>
<dbReference type="CDD" id="cd08268">
    <property type="entry name" value="MDR2"/>
    <property type="match status" value="1"/>
</dbReference>
<dbReference type="SMART" id="SM00829">
    <property type="entry name" value="PKS_ER"/>
    <property type="match status" value="1"/>
</dbReference>
<dbReference type="Gene3D" id="3.40.50.720">
    <property type="entry name" value="NAD(P)-binding Rossmann-like Domain"/>
    <property type="match status" value="1"/>
</dbReference>
<evidence type="ECO:0000256" key="1">
    <source>
        <dbReference type="ARBA" id="ARBA00022857"/>
    </source>
</evidence>
<comment type="caution">
    <text evidence="4">The sequence shown here is derived from an EMBL/GenBank/DDBJ whole genome shotgun (WGS) entry which is preliminary data.</text>
</comment>
<dbReference type="Pfam" id="PF08240">
    <property type="entry name" value="ADH_N"/>
    <property type="match status" value="1"/>
</dbReference>
<dbReference type="EMBL" id="BAABIC010000014">
    <property type="protein sequence ID" value="GAA4699421.1"/>
    <property type="molecule type" value="Genomic_DNA"/>
</dbReference>
<evidence type="ECO:0000256" key="2">
    <source>
        <dbReference type="ARBA" id="ARBA00023002"/>
    </source>
</evidence>
<proteinExistence type="predicted"/>
<sequence length="357" mass="36597">MARMIRFHELGGPEVLRIEDLPVRAPGPGEVRLRVDAVGLNRAEVNFRRGTYLEDPRLPAGLGTEAAGEILEVGPEVDGWAPGDAVSVIPAFSQNDHPVYAEEAVVPAAALVRRPEGMDAITGAAVWMPYVTVYGMVAEILRVRPGDRVVVTAAANSIGVAALQVLRYLGAAPVATVPAPGPEAALREAGATEVVVAGPYEGDGREVPGGGSLADALRAAFARADPGDPTPGCGSGSGTGPGADLVLDAVGGPQVGQLVAACAPGASVIVHGGLSGLPTPLPGGGYAAVWLRRYRVFEITGDPAALRRAIAFVRSGLAAGVFAPVIDRVFDFDDVAAAHAYLDSPDRAPGKPVLRVR</sequence>
<dbReference type="Proteomes" id="UP001500325">
    <property type="component" value="Unassembled WGS sequence"/>
</dbReference>
<evidence type="ECO:0000313" key="5">
    <source>
        <dbReference type="Proteomes" id="UP001500325"/>
    </source>
</evidence>
<accession>A0ABP8X3Z6</accession>